<comment type="function">
    <text evidence="1">Plays a role in the regulation of neuronal activity.</text>
</comment>
<accession>A0A5K3FQR1</accession>
<dbReference type="GO" id="GO:0030867">
    <property type="term" value="C:rough endoplasmic reticulum membrane"/>
    <property type="evidence" value="ECO:0007669"/>
    <property type="project" value="UniProtKB-SubCell"/>
</dbReference>
<keyword evidence="6 13" id="KW-0812">Transmembrane</keyword>
<dbReference type="AlphaFoldDB" id="A0A5K3FQR1"/>
<feature type="transmembrane region" description="Helical" evidence="13">
    <location>
        <begin position="75"/>
        <end position="97"/>
    </location>
</feature>
<evidence type="ECO:0000256" key="5">
    <source>
        <dbReference type="ARBA" id="ARBA00022553"/>
    </source>
</evidence>
<evidence type="ECO:0000256" key="4">
    <source>
        <dbReference type="ARBA" id="ARBA00021882"/>
    </source>
</evidence>
<keyword evidence="11" id="KW-0539">Nucleus</keyword>
<dbReference type="GO" id="GO:0023041">
    <property type="term" value="P:neuronal signal transduction"/>
    <property type="evidence" value="ECO:0007669"/>
    <property type="project" value="InterPro"/>
</dbReference>
<dbReference type="GO" id="GO:0031965">
    <property type="term" value="C:nuclear membrane"/>
    <property type="evidence" value="ECO:0007669"/>
    <property type="project" value="UniProtKB-SubCell"/>
</dbReference>
<evidence type="ECO:0000256" key="8">
    <source>
        <dbReference type="ARBA" id="ARBA00022989"/>
    </source>
</evidence>
<evidence type="ECO:0000256" key="13">
    <source>
        <dbReference type="SAM" id="Phobius"/>
    </source>
</evidence>
<feature type="transmembrane region" description="Helical" evidence="13">
    <location>
        <begin position="117"/>
        <end position="136"/>
    </location>
</feature>
<organism evidence="14">
    <name type="scientific">Mesocestoides corti</name>
    <name type="common">Flatworm</name>
    <dbReference type="NCBI Taxonomy" id="53468"/>
    <lineage>
        <taxon>Eukaryota</taxon>
        <taxon>Metazoa</taxon>
        <taxon>Spiralia</taxon>
        <taxon>Lophotrochozoa</taxon>
        <taxon>Platyhelminthes</taxon>
        <taxon>Cestoda</taxon>
        <taxon>Eucestoda</taxon>
        <taxon>Cyclophyllidea</taxon>
        <taxon>Mesocestoididae</taxon>
        <taxon>Mesocestoides</taxon>
    </lineage>
</organism>
<keyword evidence="9 13" id="KW-0472">Membrane</keyword>
<evidence type="ECO:0000256" key="10">
    <source>
        <dbReference type="ARBA" id="ARBA00023180"/>
    </source>
</evidence>
<evidence type="ECO:0000256" key="9">
    <source>
        <dbReference type="ARBA" id="ARBA00023136"/>
    </source>
</evidence>
<keyword evidence="10" id="KW-0325">Glycoprotein</keyword>
<evidence type="ECO:0000256" key="3">
    <source>
        <dbReference type="ARBA" id="ARBA00004269"/>
    </source>
</evidence>
<dbReference type="InterPro" id="IPR019130">
    <property type="entry name" value="Macoilin"/>
</dbReference>
<reference evidence="14" key="1">
    <citation type="submission" date="2019-11" db="UniProtKB">
        <authorList>
            <consortium name="WormBaseParasite"/>
        </authorList>
    </citation>
    <scope>IDENTIFICATION</scope>
</reference>
<evidence type="ECO:0000256" key="12">
    <source>
        <dbReference type="ARBA" id="ARBA00031129"/>
    </source>
</evidence>
<evidence type="ECO:0000256" key="2">
    <source>
        <dbReference type="ARBA" id="ARBA00004232"/>
    </source>
</evidence>
<keyword evidence="8 13" id="KW-1133">Transmembrane helix</keyword>
<dbReference type="Pfam" id="PF09726">
    <property type="entry name" value="Macoilin"/>
    <property type="match status" value="1"/>
</dbReference>
<dbReference type="PANTHER" id="PTHR47464:SF2">
    <property type="entry name" value="MACOILIN"/>
    <property type="match status" value="1"/>
</dbReference>
<protein>
    <recommendedName>
        <fullName evidence="4">Macoilin</fullName>
    </recommendedName>
    <alternativeName>
        <fullName evidence="12">Transmembrane protein 57</fullName>
    </alternativeName>
</protein>
<dbReference type="PANTHER" id="PTHR47464">
    <property type="entry name" value="MACOILIN"/>
    <property type="match status" value="1"/>
</dbReference>
<sequence length="196" mass="22810">MYVRRKNCEYSRIKRSSRKPKPCDAFSNNFGSYLKLFLIWSTIMVLDFLMEFRFEYMWPCWLLIRTINDSFKYQGMAFAVFFTLIALTSDLICYLLVPSSWLFLFGSTCVWIELVWHAERGVCVPTVAMCFLFLYVEVAVRLRDPKTIPLSVDLCRPFAAHCHPHALCLSPFRFFCVFIRGTTALTSVLSQVGQSV</sequence>
<name>A0A5K3FQR1_MESCO</name>
<evidence type="ECO:0000256" key="6">
    <source>
        <dbReference type="ARBA" id="ARBA00022692"/>
    </source>
</evidence>
<proteinExistence type="predicted"/>
<evidence type="ECO:0000313" key="14">
    <source>
        <dbReference type="WBParaSite" id="MCU_010345-RA"/>
    </source>
</evidence>
<keyword evidence="7" id="KW-0256">Endoplasmic reticulum</keyword>
<evidence type="ECO:0000256" key="7">
    <source>
        <dbReference type="ARBA" id="ARBA00022824"/>
    </source>
</evidence>
<dbReference type="WBParaSite" id="MCU_010345-RA">
    <property type="protein sequence ID" value="MCU_010345-RA"/>
    <property type="gene ID" value="MCU_010345"/>
</dbReference>
<evidence type="ECO:0000256" key="11">
    <source>
        <dbReference type="ARBA" id="ARBA00023242"/>
    </source>
</evidence>
<comment type="subcellular location">
    <subcellularLocation>
        <location evidence="2">Nucleus membrane</location>
        <topology evidence="2">Multi-pass membrane protein</topology>
    </subcellularLocation>
    <subcellularLocation>
        <location evidence="3">Rough endoplasmic reticulum membrane</location>
        <topology evidence="3">Multi-pass membrane protein</topology>
    </subcellularLocation>
</comment>
<keyword evidence="5" id="KW-0597">Phosphoprotein</keyword>
<evidence type="ECO:0000256" key="1">
    <source>
        <dbReference type="ARBA" id="ARBA00003440"/>
    </source>
</evidence>